<keyword evidence="5" id="KW-1185">Reference proteome</keyword>
<dbReference type="GO" id="GO:0005249">
    <property type="term" value="F:voltage-gated potassium channel activity"/>
    <property type="evidence" value="ECO:0007669"/>
    <property type="project" value="TreeGrafter"/>
</dbReference>
<evidence type="ECO:0000259" key="3">
    <source>
        <dbReference type="PROSITE" id="PS50042"/>
    </source>
</evidence>
<dbReference type="EMBL" id="LDAU01000065">
    <property type="protein sequence ID" value="KRX08375.1"/>
    <property type="molecule type" value="Genomic_DNA"/>
</dbReference>
<dbReference type="InterPro" id="IPR018490">
    <property type="entry name" value="cNMP-bd_dom_sf"/>
</dbReference>
<keyword evidence="2" id="KW-0472">Membrane</keyword>
<dbReference type="OrthoDB" id="290889at2759"/>
<dbReference type="AlphaFoldDB" id="A0A0V0R1G4"/>
<organism evidence="4 5">
    <name type="scientific">Pseudocohnilembus persalinus</name>
    <name type="common">Ciliate</name>
    <dbReference type="NCBI Taxonomy" id="266149"/>
    <lineage>
        <taxon>Eukaryota</taxon>
        <taxon>Sar</taxon>
        <taxon>Alveolata</taxon>
        <taxon>Ciliophora</taxon>
        <taxon>Intramacronucleata</taxon>
        <taxon>Oligohymenophorea</taxon>
        <taxon>Scuticociliatia</taxon>
        <taxon>Philasterida</taxon>
        <taxon>Pseudocohnilembidae</taxon>
        <taxon>Pseudocohnilembus</taxon>
    </lineage>
</organism>
<dbReference type="Gene3D" id="1.10.287.70">
    <property type="match status" value="1"/>
</dbReference>
<feature type="region of interest" description="Disordered" evidence="1">
    <location>
        <begin position="1"/>
        <end position="35"/>
    </location>
</feature>
<proteinExistence type="predicted"/>
<dbReference type="InParanoid" id="A0A0V0R1G4"/>
<evidence type="ECO:0000313" key="5">
    <source>
        <dbReference type="Proteomes" id="UP000054937"/>
    </source>
</evidence>
<protein>
    <submittedName>
        <fullName evidence="4">Cyclic nucleotide-binding protein</fullName>
    </submittedName>
</protein>
<dbReference type="GO" id="GO:0042391">
    <property type="term" value="P:regulation of membrane potential"/>
    <property type="evidence" value="ECO:0007669"/>
    <property type="project" value="TreeGrafter"/>
</dbReference>
<dbReference type="PANTHER" id="PTHR10217">
    <property type="entry name" value="VOLTAGE AND LIGAND GATED POTASSIUM CHANNEL"/>
    <property type="match status" value="1"/>
</dbReference>
<sequence length="852" mass="101377">MRDNNDSKQTQKGIFDQKQNQKKKNFSNMVNQPQVNDINEQKIEKLFNTQYSDQNSSQYFLKDLVDYQQSVIIQNDQIKQFKCENNDSSIDQTMKIEQLKNTKKNIMNQSKQQNLHKRQNSKHLNINKYNNNGILHSFNHTDDVNDRMESEKIFQKYTATYELTKLIFVICLVAHYSGLFFYYVTEETIQYSQDPNLITWLSINDLLDKDWVCKYIYSIYFTFITMSTVGYGDIYPVTLVEKITTIFLTLISSGVFGYALNTIGTIFRDRQLKQSELKQQKYEISKYLNKRHINKAFQIQAFKALEYMDQQQENGNIKGLQVLKSIPKSVSKDIFIDYYGRVLTQSKFFKDGKYSLGIVNEVAEKMKEITIGPGTQIYKQGEVNQKFYFLIEGTLQIQCAFYHNSQKQQQDQQQKLKTISYISGNQELDFRNFYNNLPSPFTISSKNVSRLVYIEYESFQEIISKNQNDYQNFRKVKDTILFNKTRLPEKCYVCKSWVHNSNQCPRVFLSLNNLQVIGRFVLNIKQERKQFNRNKLGRIKQNSYLIRKSIRKDGQKMRQNIVSQFYDGFEEIIHKDYNDLEFFYLMPKVQFLEEGRIECINDTDDEDQTYFMEEEDLNNSATLLRPENLVASNTAYKSSTCNQPYSPFKIQKIKQNIDEQDISPFDSKESQVSIQNIEYQSPDYNNKFCKKQSSEQYNNQQLNQINGSLQQYNSRFQVLGQRRKRYYEFNISIDKIKKFSNYFQNGNYDNIINKLHIRQKHKMKKYYPIFYQQEYNSAYQKSHILDSKYKIEFQQKNKLFINTVEVGFQKQNLLSFQQSVDNNYDGNNKFFPNQKKTENDKKKNCSLPLQYY</sequence>
<dbReference type="SUPFAM" id="SSF51206">
    <property type="entry name" value="cAMP-binding domain-like"/>
    <property type="match status" value="1"/>
</dbReference>
<comment type="caution">
    <text evidence="4">The sequence shown here is derived from an EMBL/GenBank/DDBJ whole genome shotgun (WGS) entry which is preliminary data.</text>
</comment>
<name>A0A0V0R1G4_PSEPJ</name>
<feature type="transmembrane region" description="Helical" evidence="2">
    <location>
        <begin position="246"/>
        <end position="267"/>
    </location>
</feature>
<dbReference type="InterPro" id="IPR050818">
    <property type="entry name" value="KCNH_animal-type"/>
</dbReference>
<dbReference type="Pfam" id="PF07885">
    <property type="entry name" value="Ion_trans_2"/>
    <property type="match status" value="1"/>
</dbReference>
<keyword evidence="2" id="KW-0812">Transmembrane</keyword>
<accession>A0A0V0R1G4</accession>
<dbReference type="Proteomes" id="UP000054937">
    <property type="component" value="Unassembled WGS sequence"/>
</dbReference>
<dbReference type="PANTHER" id="PTHR10217:SF435">
    <property type="entry name" value="POTASSIUM VOLTAGE-GATED CHANNEL PROTEIN EAG"/>
    <property type="match status" value="1"/>
</dbReference>
<evidence type="ECO:0000256" key="1">
    <source>
        <dbReference type="SAM" id="MobiDB-lite"/>
    </source>
</evidence>
<evidence type="ECO:0000256" key="2">
    <source>
        <dbReference type="SAM" id="Phobius"/>
    </source>
</evidence>
<dbReference type="GO" id="GO:0005886">
    <property type="term" value="C:plasma membrane"/>
    <property type="evidence" value="ECO:0007669"/>
    <property type="project" value="TreeGrafter"/>
</dbReference>
<evidence type="ECO:0000313" key="4">
    <source>
        <dbReference type="EMBL" id="KRX08375.1"/>
    </source>
</evidence>
<dbReference type="CDD" id="cd00038">
    <property type="entry name" value="CAP_ED"/>
    <property type="match status" value="1"/>
</dbReference>
<keyword evidence="2" id="KW-1133">Transmembrane helix</keyword>
<dbReference type="InterPro" id="IPR013099">
    <property type="entry name" value="K_chnl_dom"/>
</dbReference>
<dbReference type="PROSITE" id="PS50042">
    <property type="entry name" value="CNMP_BINDING_3"/>
    <property type="match status" value="1"/>
</dbReference>
<feature type="transmembrane region" description="Helical" evidence="2">
    <location>
        <begin position="166"/>
        <end position="184"/>
    </location>
</feature>
<feature type="compositionally biased region" description="Polar residues" evidence="1">
    <location>
        <begin position="26"/>
        <end position="35"/>
    </location>
</feature>
<dbReference type="Gene3D" id="2.60.120.10">
    <property type="entry name" value="Jelly Rolls"/>
    <property type="match status" value="1"/>
</dbReference>
<gene>
    <name evidence="4" type="ORF">PPERSA_03369</name>
</gene>
<dbReference type="InterPro" id="IPR014710">
    <property type="entry name" value="RmlC-like_jellyroll"/>
</dbReference>
<feature type="domain" description="Cyclic nucleotide-binding" evidence="3">
    <location>
        <begin position="361"/>
        <end position="463"/>
    </location>
</feature>
<feature type="transmembrane region" description="Helical" evidence="2">
    <location>
        <begin position="215"/>
        <end position="234"/>
    </location>
</feature>
<reference evidence="4 5" key="1">
    <citation type="journal article" date="2015" name="Sci. Rep.">
        <title>Genome of the facultative scuticociliatosis pathogen Pseudocohnilembus persalinus provides insight into its virulence through horizontal gene transfer.</title>
        <authorList>
            <person name="Xiong J."/>
            <person name="Wang G."/>
            <person name="Cheng J."/>
            <person name="Tian M."/>
            <person name="Pan X."/>
            <person name="Warren A."/>
            <person name="Jiang C."/>
            <person name="Yuan D."/>
            <person name="Miao W."/>
        </authorList>
    </citation>
    <scope>NUCLEOTIDE SEQUENCE [LARGE SCALE GENOMIC DNA]</scope>
    <source>
        <strain evidence="4">36N120E</strain>
    </source>
</reference>
<dbReference type="FunCoup" id="A0A0V0R1G4">
    <property type="interactions" value="1"/>
</dbReference>
<dbReference type="InterPro" id="IPR000595">
    <property type="entry name" value="cNMP-bd_dom"/>
</dbReference>
<dbReference type="SUPFAM" id="SSF81324">
    <property type="entry name" value="Voltage-gated potassium channels"/>
    <property type="match status" value="1"/>
</dbReference>